<dbReference type="Proteomes" id="UP001058860">
    <property type="component" value="Chromosome"/>
</dbReference>
<evidence type="ECO:0000313" key="2">
    <source>
        <dbReference type="EMBL" id="UUY05382.1"/>
    </source>
</evidence>
<dbReference type="RefSeq" id="WP_353865843.1">
    <property type="nucleotide sequence ID" value="NZ_CP088295.1"/>
</dbReference>
<sequence length="125" mass="13587">MRRLPLAVALLVVAAVLIGPATAAAAPTRTCKSADMRYPFEPGGPKTFGVFKLRITGGTCTTARRVAKAWMEEFEANLRKGKVKLPRSVEGFAFTTLPATEPQTYNERGRKGKTTIRFAYVVPNG</sequence>
<organism evidence="2 3">
    <name type="scientific">Svornostia abyssi</name>
    <dbReference type="NCBI Taxonomy" id="2898438"/>
    <lineage>
        <taxon>Bacteria</taxon>
        <taxon>Bacillati</taxon>
        <taxon>Actinomycetota</taxon>
        <taxon>Thermoleophilia</taxon>
        <taxon>Solirubrobacterales</taxon>
        <taxon>Baekduiaceae</taxon>
        <taxon>Svornostia</taxon>
    </lineage>
</organism>
<proteinExistence type="predicted"/>
<accession>A0ABY5PLE2</accession>
<gene>
    <name evidence="2" type="ORF">LRS13_07630</name>
</gene>
<keyword evidence="3" id="KW-1185">Reference proteome</keyword>
<reference evidence="3" key="1">
    <citation type="submission" date="2021-11" db="EMBL/GenBank/DDBJ databases">
        <title>Cultivation dependent microbiological survey of springs from the worlds oldest radium mine currently devoted to the extraction of radon-saturated water.</title>
        <authorList>
            <person name="Kapinusova G."/>
            <person name="Smrhova T."/>
            <person name="Strejcek M."/>
            <person name="Suman J."/>
            <person name="Jani K."/>
            <person name="Pajer P."/>
            <person name="Uhlik O."/>
        </authorList>
    </citation>
    <scope>NUCLEOTIDE SEQUENCE [LARGE SCALE GENOMIC DNA]</scope>
    <source>
        <strain evidence="3">J379</strain>
    </source>
</reference>
<feature type="chain" id="PRO_5047312243" evidence="1">
    <location>
        <begin position="26"/>
        <end position="125"/>
    </location>
</feature>
<dbReference type="EMBL" id="CP088295">
    <property type="protein sequence ID" value="UUY05382.1"/>
    <property type="molecule type" value="Genomic_DNA"/>
</dbReference>
<feature type="signal peptide" evidence="1">
    <location>
        <begin position="1"/>
        <end position="25"/>
    </location>
</feature>
<name>A0ABY5PLE2_9ACTN</name>
<keyword evidence="1" id="KW-0732">Signal</keyword>
<protein>
    <submittedName>
        <fullName evidence="2">Uncharacterized protein</fullName>
    </submittedName>
</protein>
<evidence type="ECO:0000313" key="3">
    <source>
        <dbReference type="Proteomes" id="UP001058860"/>
    </source>
</evidence>
<evidence type="ECO:0000256" key="1">
    <source>
        <dbReference type="SAM" id="SignalP"/>
    </source>
</evidence>